<evidence type="ECO:0000313" key="1">
    <source>
        <dbReference type="EMBL" id="CBH97273.1"/>
    </source>
</evidence>
<proteinExistence type="predicted"/>
<name>E6PQR8_9ZZZZ</name>
<gene>
    <name evidence="1" type="ORF">CARN2_2745</name>
</gene>
<comment type="caution">
    <text evidence="1">The sequence shown here is derived from an EMBL/GenBank/DDBJ whole genome shotgun (WGS) entry which is preliminary data.</text>
</comment>
<organism evidence="1">
    <name type="scientific">mine drainage metagenome</name>
    <dbReference type="NCBI Taxonomy" id="410659"/>
    <lineage>
        <taxon>unclassified sequences</taxon>
        <taxon>metagenomes</taxon>
        <taxon>ecological metagenomes</taxon>
    </lineage>
</organism>
<sequence length="93" mass="10961">MQRRLYIYGERRQGAWRLTCLNLRLSATSETLADARDQLHDKVDAHRRQVERDTAPRIAATQLSLAWLSFLLCRLRLHRASRRICEVVDLDED</sequence>
<dbReference type="AlphaFoldDB" id="E6PQR8"/>
<protein>
    <submittedName>
        <fullName evidence="1">Uncharacterized protein</fullName>
    </submittedName>
</protein>
<accession>E6PQR8</accession>
<dbReference type="EMBL" id="CABM01000042">
    <property type="protein sequence ID" value="CBH97273.1"/>
    <property type="molecule type" value="Genomic_DNA"/>
</dbReference>
<reference evidence="1" key="1">
    <citation type="submission" date="2009-10" db="EMBL/GenBank/DDBJ databases">
        <title>Diversity of trophic interactions inside an arsenic-rich microbial ecosystem.</title>
        <authorList>
            <person name="Bertin P.N."/>
            <person name="Heinrich-Salmeron A."/>
            <person name="Pelletier E."/>
            <person name="Goulhen-Chollet F."/>
            <person name="Arsene-Ploetze F."/>
            <person name="Gallien S."/>
            <person name="Calteau A."/>
            <person name="Vallenet D."/>
            <person name="Casiot C."/>
            <person name="Chane-Woon-Ming B."/>
            <person name="Giloteaux L."/>
            <person name="Barakat M."/>
            <person name="Bonnefoy V."/>
            <person name="Bruneel O."/>
            <person name="Chandler M."/>
            <person name="Cleiss J."/>
            <person name="Duran R."/>
            <person name="Elbaz-Poulichet F."/>
            <person name="Fonknechten N."/>
            <person name="Lauga B."/>
            <person name="Mornico D."/>
            <person name="Ortet P."/>
            <person name="Schaeffer C."/>
            <person name="Siguier P."/>
            <person name="Alexander Thil Smith A."/>
            <person name="Van Dorsselaer A."/>
            <person name="Weissenbach J."/>
            <person name="Medigue C."/>
            <person name="Le Paslier D."/>
        </authorList>
    </citation>
    <scope>NUCLEOTIDE SEQUENCE</scope>
</reference>